<dbReference type="SUPFAM" id="SSF52777">
    <property type="entry name" value="CoA-dependent acyltransferases"/>
    <property type="match status" value="2"/>
</dbReference>
<comment type="caution">
    <text evidence="4">The sequence shown here is derived from an EMBL/GenBank/DDBJ whole genome shotgun (WGS) entry which is preliminary data.</text>
</comment>
<keyword evidence="1" id="KW-0808">Transferase</keyword>
<dbReference type="PANTHER" id="PTHR28037">
    <property type="entry name" value="ALCOHOL O-ACETYLTRANSFERASE 1-RELATED"/>
    <property type="match status" value="1"/>
</dbReference>
<proteinExistence type="predicted"/>
<dbReference type="AlphaFoldDB" id="A0A9N8HL04"/>
<evidence type="ECO:0000256" key="1">
    <source>
        <dbReference type="ARBA" id="ARBA00022679"/>
    </source>
</evidence>
<evidence type="ECO:0000259" key="3">
    <source>
        <dbReference type="Pfam" id="PF16911"/>
    </source>
</evidence>
<keyword evidence="5" id="KW-1185">Reference proteome</keyword>
<dbReference type="Gene3D" id="3.30.559.10">
    <property type="entry name" value="Chloramphenicol acetyltransferase-like domain"/>
    <property type="match status" value="1"/>
</dbReference>
<dbReference type="GO" id="GO:0016746">
    <property type="term" value="F:acyltransferase activity"/>
    <property type="evidence" value="ECO:0007669"/>
    <property type="project" value="UniProtKB-KW"/>
</dbReference>
<evidence type="ECO:0000256" key="2">
    <source>
        <dbReference type="ARBA" id="ARBA00023315"/>
    </source>
</evidence>
<name>A0A9N8HL04_9STRA</name>
<protein>
    <recommendedName>
        <fullName evidence="3">Phthiocerol/phthiodiolone dimycocerosyl transferase C-terminal domain-containing protein</fullName>
    </recommendedName>
</protein>
<dbReference type="Gene3D" id="3.30.559.30">
    <property type="entry name" value="Nonribosomal peptide synthetase, condensation domain"/>
    <property type="match status" value="1"/>
</dbReference>
<dbReference type="PANTHER" id="PTHR28037:SF1">
    <property type="entry name" value="ALCOHOL O-ACETYLTRANSFERASE 1-RELATED"/>
    <property type="match status" value="1"/>
</dbReference>
<dbReference type="InterPro" id="IPR052058">
    <property type="entry name" value="Alcohol_O-acetyltransferase"/>
</dbReference>
<evidence type="ECO:0000313" key="5">
    <source>
        <dbReference type="Proteomes" id="UP001153069"/>
    </source>
</evidence>
<dbReference type="InterPro" id="IPR023213">
    <property type="entry name" value="CAT-like_dom_sf"/>
</dbReference>
<dbReference type="EMBL" id="CAICTM010000649">
    <property type="protein sequence ID" value="CAB9514378.1"/>
    <property type="molecule type" value="Genomic_DNA"/>
</dbReference>
<organism evidence="4 5">
    <name type="scientific">Seminavis robusta</name>
    <dbReference type="NCBI Taxonomy" id="568900"/>
    <lineage>
        <taxon>Eukaryota</taxon>
        <taxon>Sar</taxon>
        <taxon>Stramenopiles</taxon>
        <taxon>Ochrophyta</taxon>
        <taxon>Bacillariophyta</taxon>
        <taxon>Bacillariophyceae</taxon>
        <taxon>Bacillariophycidae</taxon>
        <taxon>Naviculales</taxon>
        <taxon>Naviculaceae</taxon>
        <taxon>Seminavis</taxon>
    </lineage>
</organism>
<accession>A0A9N8HL04</accession>
<dbReference type="Proteomes" id="UP001153069">
    <property type="component" value="Unassembled WGS sequence"/>
</dbReference>
<reference evidence="4" key="1">
    <citation type="submission" date="2020-06" db="EMBL/GenBank/DDBJ databases">
        <authorList>
            <consortium name="Plant Systems Biology data submission"/>
        </authorList>
    </citation>
    <scope>NUCLEOTIDE SEQUENCE</scope>
    <source>
        <strain evidence="4">D6</strain>
    </source>
</reference>
<dbReference type="Pfam" id="PF16911">
    <property type="entry name" value="PapA_C"/>
    <property type="match status" value="1"/>
</dbReference>
<sequence>MIMRKGIWFGKLSDGTEASIGDMVSQELTVVQAARVRLVGHQRPLDHNATVAVAQYLRQRYPELNREEQPSQYTEAGFTRRTLPEVDAANAVRVTVAPPSVGPEKCQEKALALMNGHVLRHPSSFSRLGWCIDVLHSQDGNDCLLWVVLTMSHSHSDGVGMQVLVSDFLDAYLLLLIGDALPSRERLPLFSSLPRERTSLSWGKQVGYGFLGWMSSKLMAYGGPAPMLLTPAAKEHAAKIKEDRLRAGKLQNEGPMHVEFVELDAASTKQLCAHARSVGLTVGSLVHGALFVALAKRYFQEHPEAKKLELEIPLSVNMRKFLNPPLPGTVLAPQQGELQIKLRTTRLEVDQALASHKAMIPLIHKIALDSRTKVQADLAKPEKLKALDFNITTASILRNSKAEQLGAIQYIGDAWLSNVGLFRPSERVQRAGRLIQVETTLTLNPTIMPAYELVWSNTVAGGSMALSMVTDETMGRNKASSRALLQDMANLLQVLVH</sequence>
<evidence type="ECO:0000313" key="4">
    <source>
        <dbReference type="EMBL" id="CAB9514378.1"/>
    </source>
</evidence>
<keyword evidence="2" id="KW-0012">Acyltransferase</keyword>
<gene>
    <name evidence="4" type="ORF">SEMRO_650_G181350.1</name>
</gene>
<feature type="domain" description="Phthiocerol/phthiodiolone dimycocerosyl transferase C-terminal" evidence="3">
    <location>
        <begin position="255"/>
        <end position="330"/>
    </location>
</feature>
<dbReference type="InterPro" id="IPR031641">
    <property type="entry name" value="PapA_C"/>
</dbReference>